<keyword evidence="3" id="KW-1185">Reference proteome</keyword>
<proteinExistence type="predicted"/>
<organism evidence="1">
    <name type="scientific">Cladocopium goreaui</name>
    <dbReference type="NCBI Taxonomy" id="2562237"/>
    <lineage>
        <taxon>Eukaryota</taxon>
        <taxon>Sar</taxon>
        <taxon>Alveolata</taxon>
        <taxon>Dinophyceae</taxon>
        <taxon>Suessiales</taxon>
        <taxon>Symbiodiniaceae</taxon>
        <taxon>Cladocopium</taxon>
    </lineage>
</organism>
<reference evidence="1" key="1">
    <citation type="submission" date="2022-10" db="EMBL/GenBank/DDBJ databases">
        <authorList>
            <person name="Chen Y."/>
            <person name="Dougan E. K."/>
            <person name="Chan C."/>
            <person name="Rhodes N."/>
            <person name="Thang M."/>
        </authorList>
    </citation>
    <scope>NUCLEOTIDE SEQUENCE</scope>
</reference>
<dbReference type="OrthoDB" id="406070at2759"/>
<gene>
    <name evidence="1" type="ORF">C1SCF055_LOCUS28182</name>
</gene>
<dbReference type="EMBL" id="CAMXCT030003068">
    <property type="protein sequence ID" value="CAL4789525.1"/>
    <property type="molecule type" value="Genomic_DNA"/>
</dbReference>
<dbReference type="Proteomes" id="UP001152797">
    <property type="component" value="Unassembled WGS sequence"/>
</dbReference>
<dbReference type="EMBL" id="CAMXCT010003068">
    <property type="protein sequence ID" value="CAI4002213.1"/>
    <property type="molecule type" value="Genomic_DNA"/>
</dbReference>
<name>A0A9P1G6S4_9DINO</name>
<dbReference type="AlphaFoldDB" id="A0A9P1G6S4"/>
<sequence>MTIPQNRVGLPIATPHHLSVSRDERRRALSEVSRRSNPIPGYTGHLDGHKVENVFGATFGEALLVGEAARQRRARGCLPGDPVLTNRKARTHNFDNGSLNSTVGSKLQRDEPMAQTISVYHNPRGHGIRAGAAVPGYAGFIPSKVAGNCFGKRMALDNLHATEMRKANDEGAEWRTNWIVASETNRKRLSHGAYAVKEHFQFTRDAPKREAPGCTWKLWEPSTAQQWIRY</sequence>
<comment type="caution">
    <text evidence="1">The sequence shown here is derived from an EMBL/GenBank/DDBJ whole genome shotgun (WGS) entry which is preliminary data.</text>
</comment>
<dbReference type="EMBL" id="CAMXCT020003068">
    <property type="protein sequence ID" value="CAL1155588.1"/>
    <property type="molecule type" value="Genomic_DNA"/>
</dbReference>
<evidence type="ECO:0000313" key="3">
    <source>
        <dbReference type="Proteomes" id="UP001152797"/>
    </source>
</evidence>
<reference evidence="2 3" key="2">
    <citation type="submission" date="2024-05" db="EMBL/GenBank/DDBJ databases">
        <authorList>
            <person name="Chen Y."/>
            <person name="Shah S."/>
            <person name="Dougan E. K."/>
            <person name="Thang M."/>
            <person name="Chan C."/>
        </authorList>
    </citation>
    <scope>NUCLEOTIDE SEQUENCE [LARGE SCALE GENOMIC DNA]</scope>
</reference>
<evidence type="ECO:0000313" key="1">
    <source>
        <dbReference type="EMBL" id="CAI4002213.1"/>
    </source>
</evidence>
<evidence type="ECO:0000313" key="2">
    <source>
        <dbReference type="EMBL" id="CAL4789525.1"/>
    </source>
</evidence>
<protein>
    <submittedName>
        <fullName evidence="2">Glucuronosyltransferase PGSIP6</fullName>
    </submittedName>
</protein>
<accession>A0A9P1G6S4</accession>